<accession>A0A1W1WKK0</accession>
<proteinExistence type="inferred from homology"/>
<dbReference type="SUPFAM" id="SSF53383">
    <property type="entry name" value="PLP-dependent transferases"/>
    <property type="match status" value="1"/>
</dbReference>
<comment type="catalytic activity">
    <reaction evidence="9">
        <text>(sulfur carrier)-H + L-cysteine = (sulfur carrier)-SH + L-alanine</text>
        <dbReference type="Rhea" id="RHEA:43892"/>
        <dbReference type="Rhea" id="RHEA-COMP:14737"/>
        <dbReference type="Rhea" id="RHEA-COMP:14739"/>
        <dbReference type="ChEBI" id="CHEBI:29917"/>
        <dbReference type="ChEBI" id="CHEBI:35235"/>
        <dbReference type="ChEBI" id="CHEBI:57972"/>
        <dbReference type="ChEBI" id="CHEBI:64428"/>
        <dbReference type="EC" id="2.8.1.7"/>
    </reaction>
</comment>
<evidence type="ECO:0000313" key="12">
    <source>
        <dbReference type="EMBL" id="SMC06858.1"/>
    </source>
</evidence>
<keyword evidence="6" id="KW-0663">Pyridoxal phosphate</keyword>
<keyword evidence="4" id="KW-0808">Transferase</keyword>
<dbReference type="STRING" id="28034.BFX07_11015"/>
<dbReference type="InterPro" id="IPR015424">
    <property type="entry name" value="PyrdxlP-dep_Trfase"/>
</dbReference>
<dbReference type="PANTHER" id="PTHR11601:SF34">
    <property type="entry name" value="CYSTEINE DESULFURASE"/>
    <property type="match status" value="1"/>
</dbReference>
<evidence type="ECO:0000256" key="7">
    <source>
        <dbReference type="ARBA" id="ARBA00023004"/>
    </source>
</evidence>
<dbReference type="AlphaFoldDB" id="A0A1W1WKK0"/>
<evidence type="ECO:0000256" key="5">
    <source>
        <dbReference type="ARBA" id="ARBA00022723"/>
    </source>
</evidence>
<keyword evidence="13" id="KW-1185">Reference proteome</keyword>
<dbReference type="PROSITE" id="PS00595">
    <property type="entry name" value="AA_TRANSFER_CLASS_5"/>
    <property type="match status" value="1"/>
</dbReference>
<evidence type="ECO:0000256" key="3">
    <source>
        <dbReference type="ARBA" id="ARBA00012239"/>
    </source>
</evidence>
<dbReference type="Gene3D" id="1.10.260.50">
    <property type="match status" value="1"/>
</dbReference>
<evidence type="ECO:0000256" key="10">
    <source>
        <dbReference type="RuleBase" id="RU004504"/>
    </source>
</evidence>
<evidence type="ECO:0000256" key="4">
    <source>
        <dbReference type="ARBA" id="ARBA00022679"/>
    </source>
</evidence>
<dbReference type="Pfam" id="PF00266">
    <property type="entry name" value="Aminotran_5"/>
    <property type="match status" value="1"/>
</dbReference>
<comment type="similarity">
    <text evidence="2">Belongs to the class-V pyridoxal-phosphate-dependent aminotransferase family. NifS/IscS subfamily.</text>
</comment>
<dbReference type="RefSeq" id="WP_020374133.1">
    <property type="nucleotide sequence ID" value="NZ_FWWY01000001.1"/>
</dbReference>
<dbReference type="EC" id="2.8.1.7" evidence="3"/>
<dbReference type="Proteomes" id="UP000192660">
    <property type="component" value="Unassembled WGS sequence"/>
</dbReference>
<dbReference type="InterPro" id="IPR020578">
    <property type="entry name" value="Aminotrans_V_PyrdxlP_BS"/>
</dbReference>
<dbReference type="PANTHER" id="PTHR11601">
    <property type="entry name" value="CYSTEINE DESULFURYLASE FAMILY MEMBER"/>
    <property type="match status" value="1"/>
</dbReference>
<dbReference type="PIRSF" id="PIRSF005572">
    <property type="entry name" value="NifS"/>
    <property type="match status" value="1"/>
</dbReference>
<dbReference type="InterPro" id="IPR000192">
    <property type="entry name" value="Aminotrans_V_dom"/>
</dbReference>
<sequence>MIYLDYNATTPVASEVLTAMLPYFTDKFYNPSSSYPEAQEIRVALSKARSDVATLLGTVSESIIWTSGGTESNNWALTRSLWYWGGQRRRILISAIEHPSVMETALALQKDGAEICLIPVNGDGMIRLEELDALLDERTALVSVMLANNEIGTIQPIAEVAQRAHRVGALVHTDASQAIGKIPVNVSSLDVDMLTVAGHKVYAPKGIGALFIRPGLDISPWVWGGGQEHGKRSGTENVPGIIGLGVAAQLANEWLNHGGPSQQTMLRDQLQNDLMSSISHCHVFGHPTMRLPNTLAFAIEGWTGAEVLAACPELRAGTGSACHSLTDEGAPTLRAMGFPADLARGLVRISLGRQTTAAEISRAAYLLVQAIKSRN</sequence>
<feature type="domain" description="Aminotransferase class V" evidence="11">
    <location>
        <begin position="2"/>
        <end position="362"/>
    </location>
</feature>
<gene>
    <name evidence="12" type="ORF">SAMN00768000_3060</name>
</gene>
<dbReference type="Gene3D" id="3.40.640.10">
    <property type="entry name" value="Type I PLP-dependent aspartate aminotransferase-like (Major domain)"/>
    <property type="match status" value="1"/>
</dbReference>
<evidence type="ECO:0000256" key="8">
    <source>
        <dbReference type="ARBA" id="ARBA00023014"/>
    </source>
</evidence>
<evidence type="ECO:0000256" key="1">
    <source>
        <dbReference type="ARBA" id="ARBA00001933"/>
    </source>
</evidence>
<evidence type="ECO:0000256" key="6">
    <source>
        <dbReference type="ARBA" id="ARBA00022898"/>
    </source>
</evidence>
<evidence type="ECO:0000259" key="11">
    <source>
        <dbReference type="Pfam" id="PF00266"/>
    </source>
</evidence>
<protein>
    <recommendedName>
        <fullName evidence="3">cysteine desulfurase</fullName>
        <ecNumber evidence="3">2.8.1.7</ecNumber>
    </recommendedName>
</protein>
<dbReference type="InterPro" id="IPR015421">
    <property type="entry name" value="PyrdxlP-dep_Trfase_major"/>
</dbReference>
<keyword evidence="7" id="KW-0408">Iron</keyword>
<dbReference type="Gene3D" id="3.90.1150.10">
    <property type="entry name" value="Aspartate Aminotransferase, domain 1"/>
    <property type="match status" value="1"/>
</dbReference>
<dbReference type="GO" id="GO:0031071">
    <property type="term" value="F:cysteine desulfurase activity"/>
    <property type="evidence" value="ECO:0007669"/>
    <property type="project" value="UniProtKB-EC"/>
</dbReference>
<dbReference type="GO" id="GO:0046872">
    <property type="term" value="F:metal ion binding"/>
    <property type="evidence" value="ECO:0007669"/>
    <property type="project" value="UniProtKB-KW"/>
</dbReference>
<dbReference type="EMBL" id="FWWY01000001">
    <property type="protein sequence ID" value="SMC06858.1"/>
    <property type="molecule type" value="Genomic_DNA"/>
</dbReference>
<dbReference type="InterPro" id="IPR016454">
    <property type="entry name" value="Cysteine_dSase"/>
</dbReference>
<evidence type="ECO:0000313" key="13">
    <source>
        <dbReference type="Proteomes" id="UP000192660"/>
    </source>
</evidence>
<keyword evidence="8" id="KW-0411">Iron-sulfur</keyword>
<keyword evidence="5" id="KW-0479">Metal-binding</keyword>
<dbReference type="InterPro" id="IPR015422">
    <property type="entry name" value="PyrdxlP-dep_Trfase_small"/>
</dbReference>
<organism evidence="12 13">
    <name type="scientific">Sulfobacillus thermosulfidooxidans (strain DSM 9293 / VKM B-1269 / AT-1)</name>
    <dbReference type="NCBI Taxonomy" id="929705"/>
    <lineage>
        <taxon>Bacteria</taxon>
        <taxon>Bacillati</taxon>
        <taxon>Bacillota</taxon>
        <taxon>Clostridia</taxon>
        <taxon>Eubacteriales</taxon>
        <taxon>Clostridiales Family XVII. Incertae Sedis</taxon>
        <taxon>Sulfobacillus</taxon>
    </lineage>
</organism>
<comment type="cofactor">
    <cofactor evidence="1 10">
        <name>pyridoxal 5'-phosphate</name>
        <dbReference type="ChEBI" id="CHEBI:597326"/>
    </cofactor>
</comment>
<dbReference type="OrthoDB" id="9808002at2"/>
<evidence type="ECO:0000256" key="2">
    <source>
        <dbReference type="ARBA" id="ARBA00006490"/>
    </source>
</evidence>
<evidence type="ECO:0000256" key="9">
    <source>
        <dbReference type="ARBA" id="ARBA00050776"/>
    </source>
</evidence>
<dbReference type="FunFam" id="3.40.640.10:FF:000084">
    <property type="entry name" value="IscS-like cysteine desulfurase"/>
    <property type="match status" value="1"/>
</dbReference>
<name>A0A1W1WKK0_SULTA</name>
<dbReference type="GO" id="GO:0051536">
    <property type="term" value="F:iron-sulfur cluster binding"/>
    <property type="evidence" value="ECO:0007669"/>
    <property type="project" value="UniProtKB-KW"/>
</dbReference>
<reference evidence="13" key="1">
    <citation type="submission" date="2017-04" db="EMBL/GenBank/DDBJ databases">
        <authorList>
            <person name="Varghese N."/>
            <person name="Submissions S."/>
        </authorList>
    </citation>
    <scope>NUCLEOTIDE SEQUENCE [LARGE SCALE GENOMIC DNA]</scope>
    <source>
        <strain evidence="13">DSM 9293</strain>
    </source>
</reference>